<dbReference type="Proteomes" id="UP000324222">
    <property type="component" value="Unassembled WGS sequence"/>
</dbReference>
<evidence type="ECO:0000313" key="2">
    <source>
        <dbReference type="Proteomes" id="UP000324222"/>
    </source>
</evidence>
<dbReference type="EMBL" id="VSRR010083423">
    <property type="protein sequence ID" value="MPC90154.1"/>
    <property type="molecule type" value="Genomic_DNA"/>
</dbReference>
<gene>
    <name evidence="1" type="ORF">E2C01_085127</name>
</gene>
<reference evidence="1 2" key="1">
    <citation type="submission" date="2019-05" db="EMBL/GenBank/DDBJ databases">
        <title>Another draft genome of Portunus trituberculatus and its Hox gene families provides insights of decapod evolution.</title>
        <authorList>
            <person name="Jeong J.-H."/>
            <person name="Song I."/>
            <person name="Kim S."/>
            <person name="Choi T."/>
            <person name="Kim D."/>
            <person name="Ryu S."/>
            <person name="Kim W."/>
        </authorList>
    </citation>
    <scope>NUCLEOTIDE SEQUENCE [LARGE SCALE GENOMIC DNA]</scope>
    <source>
        <tissue evidence="1">Muscle</tissue>
    </source>
</reference>
<protein>
    <submittedName>
        <fullName evidence="1">Uncharacterized protein</fullName>
    </submittedName>
</protein>
<keyword evidence="2" id="KW-1185">Reference proteome</keyword>
<sequence>MKAGQGGEKLGEAGRGINNVKYLGVKMAPKCLMVTACRNIMHKVFVTTTTTTTTIFLAFPPHSFLPSLSCFPRGCRVRVGTYNSNPGK</sequence>
<name>A0A5B7JCQ3_PORTR</name>
<accession>A0A5B7JCQ3</accession>
<comment type="caution">
    <text evidence="1">The sequence shown here is derived from an EMBL/GenBank/DDBJ whole genome shotgun (WGS) entry which is preliminary data.</text>
</comment>
<organism evidence="1 2">
    <name type="scientific">Portunus trituberculatus</name>
    <name type="common">Swimming crab</name>
    <name type="synonym">Neptunus trituberculatus</name>
    <dbReference type="NCBI Taxonomy" id="210409"/>
    <lineage>
        <taxon>Eukaryota</taxon>
        <taxon>Metazoa</taxon>
        <taxon>Ecdysozoa</taxon>
        <taxon>Arthropoda</taxon>
        <taxon>Crustacea</taxon>
        <taxon>Multicrustacea</taxon>
        <taxon>Malacostraca</taxon>
        <taxon>Eumalacostraca</taxon>
        <taxon>Eucarida</taxon>
        <taxon>Decapoda</taxon>
        <taxon>Pleocyemata</taxon>
        <taxon>Brachyura</taxon>
        <taxon>Eubrachyura</taxon>
        <taxon>Portunoidea</taxon>
        <taxon>Portunidae</taxon>
        <taxon>Portuninae</taxon>
        <taxon>Portunus</taxon>
    </lineage>
</organism>
<evidence type="ECO:0000313" key="1">
    <source>
        <dbReference type="EMBL" id="MPC90154.1"/>
    </source>
</evidence>
<dbReference type="AlphaFoldDB" id="A0A5B7JCQ3"/>
<proteinExistence type="predicted"/>